<dbReference type="CDD" id="cd08952">
    <property type="entry name" value="KR_1_SDR_x"/>
    <property type="match status" value="1"/>
</dbReference>
<evidence type="ECO:0000256" key="5">
    <source>
        <dbReference type="ARBA" id="ARBA00022737"/>
    </source>
</evidence>
<evidence type="ECO:0000256" key="1">
    <source>
        <dbReference type="ARBA" id="ARBA00001957"/>
    </source>
</evidence>
<dbReference type="OrthoDB" id="9778690at2"/>
<proteinExistence type="predicted"/>
<dbReference type="InterPro" id="IPR001227">
    <property type="entry name" value="Ac_transferase_dom_sf"/>
</dbReference>
<dbReference type="Pfam" id="PF08659">
    <property type="entry name" value="KR"/>
    <property type="match status" value="1"/>
</dbReference>
<dbReference type="PROSITE" id="PS00606">
    <property type="entry name" value="KS3_1"/>
    <property type="match status" value="1"/>
</dbReference>
<dbReference type="Pfam" id="PF00550">
    <property type="entry name" value="PP-binding"/>
    <property type="match status" value="1"/>
</dbReference>
<evidence type="ECO:0000259" key="10">
    <source>
        <dbReference type="PROSITE" id="PS52004"/>
    </source>
</evidence>
<keyword evidence="2" id="KW-0596">Phosphopantetheine</keyword>
<evidence type="ECO:0000256" key="4">
    <source>
        <dbReference type="ARBA" id="ARBA00022679"/>
    </source>
</evidence>
<dbReference type="FunFam" id="1.10.1200.10:FF:000007">
    <property type="entry name" value="Probable polyketide synthase pks17"/>
    <property type="match status" value="1"/>
</dbReference>
<dbReference type="InterPro" id="IPR014030">
    <property type="entry name" value="Ketoacyl_synth_N"/>
</dbReference>
<dbReference type="InterPro" id="IPR014031">
    <property type="entry name" value="Ketoacyl_synth_C"/>
</dbReference>
<dbReference type="SMART" id="SM00823">
    <property type="entry name" value="PKS_PP"/>
    <property type="match status" value="1"/>
</dbReference>
<dbReference type="Pfam" id="PF00698">
    <property type="entry name" value="Acyl_transf_1"/>
    <property type="match status" value="1"/>
</dbReference>
<dbReference type="PROSITE" id="PS50075">
    <property type="entry name" value="CARRIER"/>
    <property type="match status" value="1"/>
</dbReference>
<organism evidence="11 12">
    <name type="scientific">Amycolatopsis australiensis</name>
    <dbReference type="NCBI Taxonomy" id="546364"/>
    <lineage>
        <taxon>Bacteria</taxon>
        <taxon>Bacillati</taxon>
        <taxon>Actinomycetota</taxon>
        <taxon>Actinomycetes</taxon>
        <taxon>Pseudonocardiales</taxon>
        <taxon>Pseudonocardiaceae</taxon>
        <taxon>Amycolatopsis</taxon>
    </lineage>
</organism>
<dbReference type="PANTHER" id="PTHR43775:SF51">
    <property type="entry name" value="INACTIVE PHENOLPHTHIOCEROL SYNTHESIS POLYKETIDE SYNTHASE TYPE I PKS1-RELATED"/>
    <property type="match status" value="1"/>
</dbReference>
<feature type="domain" description="Ketosynthase family 3 (KS3)" evidence="10">
    <location>
        <begin position="33"/>
        <end position="461"/>
    </location>
</feature>
<dbReference type="InterPro" id="IPR020841">
    <property type="entry name" value="PKS_Beta-ketoAc_synthase_dom"/>
</dbReference>
<accession>A0A1K1SWT1</accession>
<dbReference type="GO" id="GO:0006633">
    <property type="term" value="P:fatty acid biosynthetic process"/>
    <property type="evidence" value="ECO:0007669"/>
    <property type="project" value="InterPro"/>
</dbReference>
<evidence type="ECO:0000256" key="7">
    <source>
        <dbReference type="ARBA" id="ARBA00023268"/>
    </source>
</evidence>
<dbReference type="InterPro" id="IPR018201">
    <property type="entry name" value="Ketoacyl_synth_AS"/>
</dbReference>
<gene>
    <name evidence="11" type="ORF">SAMN04489730_6980</name>
</gene>
<dbReference type="Pfam" id="PF08990">
    <property type="entry name" value="Docking"/>
    <property type="match status" value="1"/>
</dbReference>
<dbReference type="InterPro" id="IPR015083">
    <property type="entry name" value="NorB/c/GfsB-D-like_docking"/>
</dbReference>
<comment type="cofactor">
    <cofactor evidence="1">
        <name>pantetheine 4'-phosphate</name>
        <dbReference type="ChEBI" id="CHEBI:47942"/>
    </cofactor>
</comment>
<evidence type="ECO:0000259" key="9">
    <source>
        <dbReference type="PROSITE" id="PS50075"/>
    </source>
</evidence>
<dbReference type="SUPFAM" id="SSF52151">
    <property type="entry name" value="FabD/lysophospholipase-like"/>
    <property type="match status" value="1"/>
</dbReference>
<dbReference type="InterPro" id="IPR057326">
    <property type="entry name" value="KR_dom"/>
</dbReference>
<dbReference type="SMART" id="SM01294">
    <property type="entry name" value="PKS_PP_betabranch"/>
    <property type="match status" value="1"/>
</dbReference>
<protein>
    <submittedName>
        <fullName evidence="11">Acyl transferase domain-containing protein</fullName>
    </submittedName>
</protein>
<dbReference type="PROSITE" id="PS52004">
    <property type="entry name" value="KS3_2"/>
    <property type="match status" value="1"/>
</dbReference>
<dbReference type="InterPro" id="IPR013968">
    <property type="entry name" value="PKS_KR"/>
</dbReference>
<keyword evidence="5" id="KW-0677">Repeat</keyword>
<evidence type="ECO:0000313" key="11">
    <source>
        <dbReference type="EMBL" id="SFW88511.1"/>
    </source>
</evidence>
<keyword evidence="8" id="KW-0012">Acyltransferase</keyword>
<dbReference type="InterPro" id="IPR036736">
    <property type="entry name" value="ACP-like_sf"/>
</dbReference>
<name>A0A1K1SWT1_9PSEU</name>
<evidence type="ECO:0000313" key="12">
    <source>
        <dbReference type="Proteomes" id="UP000182740"/>
    </source>
</evidence>
<evidence type="ECO:0000256" key="6">
    <source>
        <dbReference type="ARBA" id="ARBA00023194"/>
    </source>
</evidence>
<dbReference type="SUPFAM" id="SSF47336">
    <property type="entry name" value="ACP-like"/>
    <property type="match status" value="1"/>
</dbReference>
<dbReference type="InterPro" id="IPR014043">
    <property type="entry name" value="Acyl_transferase_dom"/>
</dbReference>
<dbReference type="SMART" id="SM00825">
    <property type="entry name" value="PKS_KS"/>
    <property type="match status" value="1"/>
</dbReference>
<dbReference type="GO" id="GO:0004312">
    <property type="term" value="F:fatty acid synthase activity"/>
    <property type="evidence" value="ECO:0007669"/>
    <property type="project" value="TreeGrafter"/>
</dbReference>
<dbReference type="InterPro" id="IPR016035">
    <property type="entry name" value="Acyl_Trfase/lysoPLipase"/>
</dbReference>
<dbReference type="SUPFAM" id="SSF51735">
    <property type="entry name" value="NAD(P)-binding Rossmann-fold domains"/>
    <property type="match status" value="2"/>
</dbReference>
<dbReference type="Gene3D" id="3.30.70.3290">
    <property type="match status" value="1"/>
</dbReference>
<dbReference type="InterPro" id="IPR016036">
    <property type="entry name" value="Malonyl_transacylase_ACP-bd"/>
</dbReference>
<dbReference type="PANTHER" id="PTHR43775">
    <property type="entry name" value="FATTY ACID SYNTHASE"/>
    <property type="match status" value="1"/>
</dbReference>
<dbReference type="CDD" id="cd00833">
    <property type="entry name" value="PKS"/>
    <property type="match status" value="1"/>
</dbReference>
<dbReference type="SUPFAM" id="SSF53901">
    <property type="entry name" value="Thiolase-like"/>
    <property type="match status" value="1"/>
</dbReference>
<reference evidence="12" key="1">
    <citation type="submission" date="2016-11" db="EMBL/GenBank/DDBJ databases">
        <authorList>
            <person name="Varghese N."/>
            <person name="Submissions S."/>
        </authorList>
    </citation>
    <scope>NUCLEOTIDE SEQUENCE [LARGE SCALE GENOMIC DNA]</scope>
    <source>
        <strain evidence="12">DSM 44671</strain>
    </source>
</reference>
<keyword evidence="4 11" id="KW-0808">Transferase</keyword>
<dbReference type="InterPro" id="IPR009081">
    <property type="entry name" value="PP-bd_ACP"/>
</dbReference>
<dbReference type="InterPro" id="IPR016039">
    <property type="entry name" value="Thiolase-like"/>
</dbReference>
<dbReference type="GO" id="GO:0004315">
    <property type="term" value="F:3-oxoacyl-[acyl-carrier-protein] synthase activity"/>
    <property type="evidence" value="ECO:0007669"/>
    <property type="project" value="InterPro"/>
</dbReference>
<dbReference type="Gene3D" id="1.10.1200.10">
    <property type="entry name" value="ACP-like"/>
    <property type="match status" value="1"/>
</dbReference>
<dbReference type="GO" id="GO:0031177">
    <property type="term" value="F:phosphopantetheine binding"/>
    <property type="evidence" value="ECO:0007669"/>
    <property type="project" value="InterPro"/>
</dbReference>
<dbReference type="Pfam" id="PF02801">
    <property type="entry name" value="Ketoacyl-synt_C"/>
    <property type="match status" value="1"/>
</dbReference>
<dbReference type="Pfam" id="PF16197">
    <property type="entry name" value="KAsynt_C_assoc"/>
    <property type="match status" value="1"/>
</dbReference>
<dbReference type="GO" id="GO:0033068">
    <property type="term" value="P:macrolide biosynthetic process"/>
    <property type="evidence" value="ECO:0007669"/>
    <property type="project" value="UniProtKB-ARBA"/>
</dbReference>
<dbReference type="Pfam" id="PF00109">
    <property type="entry name" value="ketoacyl-synt"/>
    <property type="match status" value="1"/>
</dbReference>
<dbReference type="Gene3D" id="3.40.366.10">
    <property type="entry name" value="Malonyl-Coenzyme A Acyl Carrier Protein, domain 2"/>
    <property type="match status" value="1"/>
</dbReference>
<dbReference type="InterPro" id="IPR020806">
    <property type="entry name" value="PKS_PP-bd"/>
</dbReference>
<keyword evidence="3" id="KW-0597">Phosphoprotein</keyword>
<dbReference type="Gene3D" id="3.40.50.720">
    <property type="entry name" value="NAD(P)-binding Rossmann-like Domain"/>
    <property type="match status" value="1"/>
</dbReference>
<keyword evidence="12" id="KW-1185">Reference proteome</keyword>
<dbReference type="InterPro" id="IPR032821">
    <property type="entry name" value="PKS_assoc"/>
</dbReference>
<keyword evidence="7" id="KW-0511">Multifunctional enzyme</keyword>
<dbReference type="Gene3D" id="3.40.47.10">
    <property type="match status" value="1"/>
</dbReference>
<keyword evidence="6" id="KW-0045">Antibiotic biosynthesis</keyword>
<dbReference type="SMART" id="SM00827">
    <property type="entry name" value="PKS_AT"/>
    <property type="match status" value="1"/>
</dbReference>
<evidence type="ECO:0000256" key="3">
    <source>
        <dbReference type="ARBA" id="ARBA00022553"/>
    </source>
</evidence>
<feature type="domain" description="Carrier" evidence="9">
    <location>
        <begin position="1362"/>
        <end position="1437"/>
    </location>
</feature>
<dbReference type="Proteomes" id="UP000182740">
    <property type="component" value="Unassembled WGS sequence"/>
</dbReference>
<dbReference type="InterPro" id="IPR036291">
    <property type="entry name" value="NAD(P)-bd_dom_sf"/>
</dbReference>
<dbReference type="STRING" id="546364.SAMN04489730_6980"/>
<dbReference type="SUPFAM" id="SSF55048">
    <property type="entry name" value="Probable ACP-binding domain of malonyl-CoA ACP transacylase"/>
    <property type="match status" value="1"/>
</dbReference>
<dbReference type="SMART" id="SM00822">
    <property type="entry name" value="PKS_KR"/>
    <property type="match status" value="1"/>
</dbReference>
<evidence type="ECO:0000256" key="8">
    <source>
        <dbReference type="ARBA" id="ARBA00023315"/>
    </source>
</evidence>
<dbReference type="EMBL" id="FPJG01000006">
    <property type="protein sequence ID" value="SFW88511.1"/>
    <property type="molecule type" value="Genomic_DNA"/>
</dbReference>
<dbReference type="FunFam" id="3.40.47.10:FF:000019">
    <property type="entry name" value="Polyketide synthase type I"/>
    <property type="match status" value="1"/>
</dbReference>
<sequence>MTDNGTLRDYLRRATTELREANRRVREFEERDAEPIAVIGIGCRYPGGITSADSLWDLVAAGGDAVTDLPGDRGWDLDALLAPGAAPDKPGTTYSRAGGFLHDAAEFDAGFFGISPREAITMDPQQRLVLETSWEAFEHAGIDPMSVRGSRTGVFVGAAPCGYGTGRRTEAATAEGHLLTGNATSVVSGRLAYTFGLEGPTATVDTACSSSLVALHWARHALRQRECSLALAGGVTVMPTPAVFLAFSRQGGLAPDGRCKAFGDGADGFGLAEGAGILLLERLSDARRNGHPVLAVLRGSAMNSDGASNGLTAPNGPSQQRVITQALAAARLSAHQVDAVEAHGTGTRLGDPIEAQALIATYGRGRDPRRPLWLGSVKSNLGHTQAAAGVASVIKVVQAMRHGVLPRTLHADVPSTRVDWPDGTVRLLTEATDWPDTGEPRRAAVSSFGISGTNVHAVFEAASPAPETPAPAVSGPVPLVLSARSAAALRAQAGRLRERLLAAPGLDRADVAHSLLTGRAALDERAVVVGADRDALLAGLAAVASGASAASVLTGSAGPGKTAFLFSGQGSQALGMGRDLYERFPVFAEAFDEVCARWDSPVRDVLWGSDAELLNRTVFAQAGLFAVEVALFRLLESFGVRPDVLIGHSIGELAAAHVAGVFSLADACVLVAARGRLMQALPEGGAMLAVQASEEDIGPVVAELPGVSVAAVNGPEAVVVSGDVDAVEAVARWAGDRKTNRLKVSHAFHSHRMDPMLAGFAAVASTVEYHEPRLPIVSTVTGKAASAELCSAGYWVDQVRGTVRFADAVGVAAADGVTRFAEVGPQGVLAAAAHGVPGAAGALVTATQLADRDGTATLLTALARAHVHGVAVDWAPVLGTARNRVDLPTYAFQRERFWLDSATGPRAGTWRYRATWQPVPDRAAELSGEWLLLSDGGSADLATALTDAGAGVRQVVVPAGADRAELAEAVAGDYAGVLVALDVVHTATAVQALGDAGVTARVWAVTRDAMAVDGPGDPDAAAVWGLGRTIALELPDRWGGLVDVPAELDERTGPRLAGVLTGAEDQVVVRESGVRGRRLTRLGGVPGGDWTPDGTVLITGGTGALGAEVAKWAVARGATRLLLLSRRGPDAPGAEELRAELSGADVRIVACDIADREALAEVLAGERVTAVFHTAGVLDDGVVDGLTPARFATVFRAKVTAARLLDELTRDHPVSAFVLFSSLAATIGGSGQGNYAAANAHLDALADQRVHNGLPALSVAWGAWAAAGMAATGAAAERVERGGIAAMRPEAALRELGRLMAATGTVTVADVDWPRFAPAFAAVRPSPLLTGVPEAAQAMATEADAGSQAERLRAASAAERGRLLLDLVRAQAAAALGHASAGAIAPGRAFRDLGFDSLTAVEFRNRLAAATGVALPATAVFDHPTATALAGHLEAAFGGDPAEALLEDYERLEAALLGVPGSEAAARIVLRMQKLTTALKDSRPLDEPSAVQDVASATDEEMFELLGKEFGIS</sequence>
<dbReference type="InterPro" id="IPR050091">
    <property type="entry name" value="PKS_NRPS_Biosynth_Enz"/>
</dbReference>
<evidence type="ECO:0000256" key="2">
    <source>
        <dbReference type="ARBA" id="ARBA00022450"/>
    </source>
</evidence>